<proteinExistence type="predicted"/>
<protein>
    <submittedName>
        <fullName evidence="2">Uncharacterized protein</fullName>
    </submittedName>
</protein>
<reference evidence="2" key="1">
    <citation type="submission" date="2020-09" db="EMBL/GenBank/DDBJ databases">
        <authorList>
            <person name="Kittiwongwattana C."/>
        </authorList>
    </citation>
    <scope>NUCLEOTIDE SEQUENCE</scope>
    <source>
        <strain evidence="2">1303</strain>
    </source>
</reference>
<feature type="signal peptide" evidence="1">
    <location>
        <begin position="1"/>
        <end position="19"/>
    </location>
</feature>
<keyword evidence="1" id="KW-0732">Signal</keyword>
<evidence type="ECO:0000313" key="3">
    <source>
        <dbReference type="Proteomes" id="UP000503144"/>
    </source>
</evidence>
<accession>A0ABX6LQ50</accession>
<dbReference type="Proteomes" id="UP000503144">
    <property type="component" value="Chromosome"/>
</dbReference>
<dbReference type="EMBL" id="CP051204">
    <property type="protein sequence ID" value="QJB42197.1"/>
    <property type="molecule type" value="Genomic_DNA"/>
</dbReference>
<evidence type="ECO:0000313" key="2">
    <source>
        <dbReference type="EMBL" id="QJB42197.1"/>
    </source>
</evidence>
<evidence type="ECO:0000256" key="1">
    <source>
        <dbReference type="SAM" id="SignalP"/>
    </source>
</evidence>
<organism evidence="2 3">
    <name type="scientific">Chitinophaga oryzae</name>
    <dbReference type="NCBI Taxonomy" id="2725414"/>
    <lineage>
        <taxon>Bacteria</taxon>
        <taxon>Pseudomonadati</taxon>
        <taxon>Bacteroidota</taxon>
        <taxon>Chitinophagia</taxon>
        <taxon>Chitinophagales</taxon>
        <taxon>Chitinophagaceae</taxon>
        <taxon>Chitinophaga</taxon>
    </lineage>
</organism>
<name>A0ABX6LQ50_9BACT</name>
<keyword evidence="3" id="KW-1185">Reference proteome</keyword>
<sequence>MKYVILCLFALLTLCQVRGQSSLMVKRDTVAVRNAELLIQNSTRSVPGVLFNNGNGYTEFKNQT</sequence>
<dbReference type="RefSeq" id="WP_168862206.1">
    <property type="nucleotide sequence ID" value="NZ_CP051204.2"/>
</dbReference>
<feature type="chain" id="PRO_5047427124" evidence="1">
    <location>
        <begin position="20"/>
        <end position="64"/>
    </location>
</feature>
<gene>
    <name evidence="2" type="ORF">HF324_31905</name>
</gene>